<dbReference type="Gene3D" id="1.10.10.60">
    <property type="entry name" value="Homeodomain-like"/>
    <property type="match status" value="1"/>
</dbReference>
<evidence type="ECO:0000256" key="1">
    <source>
        <dbReference type="ARBA" id="ARBA00009277"/>
    </source>
</evidence>
<dbReference type="GO" id="GO:0015074">
    <property type="term" value="P:DNA integration"/>
    <property type="evidence" value="ECO:0007669"/>
    <property type="project" value="InterPro"/>
</dbReference>
<dbReference type="InterPro" id="IPR036397">
    <property type="entry name" value="RNaseH_sf"/>
</dbReference>
<gene>
    <name evidence="4" type="ORF">ERS852478_02890</name>
</gene>
<dbReference type="InterPro" id="IPR012337">
    <property type="entry name" value="RNaseH-like_sf"/>
</dbReference>
<comment type="similarity">
    <text evidence="1">Belongs to the transposase IS21/IS408/IS1162 family.</text>
</comment>
<dbReference type="RefSeq" id="WP_055200997.1">
    <property type="nucleotide sequence ID" value="NZ_BTHH01000060.1"/>
</dbReference>
<dbReference type="PROSITE" id="PS50532">
    <property type="entry name" value="HTH_IS408"/>
    <property type="match status" value="1"/>
</dbReference>
<dbReference type="Proteomes" id="UP000095431">
    <property type="component" value="Unassembled WGS sequence"/>
</dbReference>
<accession>A0A174F7F2</accession>
<dbReference type="EMBL" id="CYZN01000022">
    <property type="protein sequence ID" value="CUO46302.1"/>
    <property type="molecule type" value="Genomic_DNA"/>
</dbReference>
<dbReference type="PROSITE" id="PS50994">
    <property type="entry name" value="INTEGRASE"/>
    <property type="match status" value="1"/>
</dbReference>
<sequence>MTKYREILRLKSLGLSQQSIADSCNVSKKTVNRVLKRAKELNISWPLDKSDTDAVLAEMFFPSTKQVRSNKRMPDYDYVHKELLRNGVSKKLLWTEYMEDCHANGEEPLMYSQFCYHIQQDEQKRRATMHINRKPGEQVEVDWAGDPATIIDPDTGEITKAYIFVGVMTYSQYAYVEAFLDMKQKSWINAHVHMYEYFGGVARILIPDNCKTAVVHNGGFKDQQVNETYQEMAEYYGTAIIPARVRAPKDKPNAEGTVGNISTWITAALRNEQFFSLAELNLAIRDKLELFNQRLFQKKEGSRRSLFLGEEKPLLSPLPATRFELSDWKAATVQFNYHISVDGMLYSVPYEYIKKKVDIRVTDTTIEIFYNHNRIASHRRLKGRPGQYSTITEHMPADHQKYLEWNGDRFRKWAERIGINTYTAVNAILTSKSVEQQTYRSCMGLLKLAEKYSDALLEAACKKALSYTASPSYKSIKNLLVTGSEKLASEAIDTKTTHKAHGITRGADYYRR</sequence>
<name>A0A174F7F2_9FIRM</name>
<dbReference type="InterPro" id="IPR054353">
    <property type="entry name" value="IstA-like_C"/>
</dbReference>
<dbReference type="eggNOG" id="COG4584">
    <property type="taxonomic scope" value="Bacteria"/>
</dbReference>
<feature type="domain" description="HTH IS408-type" evidence="2">
    <location>
        <begin position="4"/>
        <end position="83"/>
    </location>
</feature>
<proteinExistence type="inferred from homology"/>
<dbReference type="Gene3D" id="3.30.420.10">
    <property type="entry name" value="Ribonuclease H-like superfamily/Ribonuclease H"/>
    <property type="match status" value="1"/>
</dbReference>
<evidence type="ECO:0000259" key="2">
    <source>
        <dbReference type="PROSITE" id="PS50532"/>
    </source>
</evidence>
<dbReference type="SUPFAM" id="SSF53098">
    <property type="entry name" value="Ribonuclease H-like"/>
    <property type="match status" value="1"/>
</dbReference>
<organism evidence="4 5">
    <name type="scientific">Blautia wexlerae</name>
    <dbReference type="NCBI Taxonomy" id="418240"/>
    <lineage>
        <taxon>Bacteria</taxon>
        <taxon>Bacillati</taxon>
        <taxon>Bacillota</taxon>
        <taxon>Clostridia</taxon>
        <taxon>Lachnospirales</taxon>
        <taxon>Lachnospiraceae</taxon>
        <taxon>Blautia</taxon>
    </lineage>
</organism>
<evidence type="ECO:0000259" key="3">
    <source>
        <dbReference type="PROSITE" id="PS50994"/>
    </source>
</evidence>
<protein>
    <submittedName>
        <fullName evidence="4">Transposase and inactivated derivatives</fullName>
    </submittedName>
</protein>
<dbReference type="PANTHER" id="PTHR35004:SF8">
    <property type="entry name" value="TRANSPOSASE RV3428C-RELATED"/>
    <property type="match status" value="1"/>
</dbReference>
<feature type="domain" description="Integrase catalytic" evidence="3">
    <location>
        <begin position="131"/>
        <end position="312"/>
    </location>
</feature>
<dbReference type="NCBIfam" id="NF033546">
    <property type="entry name" value="transpos_IS21"/>
    <property type="match status" value="1"/>
</dbReference>
<dbReference type="InterPro" id="IPR001584">
    <property type="entry name" value="Integrase_cat-core"/>
</dbReference>
<dbReference type="GO" id="GO:0003676">
    <property type="term" value="F:nucleic acid binding"/>
    <property type="evidence" value="ECO:0007669"/>
    <property type="project" value="InterPro"/>
</dbReference>
<dbReference type="Pfam" id="PF22483">
    <property type="entry name" value="Mu-transpos_C_2"/>
    <property type="match status" value="1"/>
</dbReference>
<dbReference type="PANTHER" id="PTHR35004">
    <property type="entry name" value="TRANSPOSASE RV3428C-RELATED"/>
    <property type="match status" value="1"/>
</dbReference>
<evidence type="ECO:0000313" key="4">
    <source>
        <dbReference type="EMBL" id="CUO46302.1"/>
    </source>
</evidence>
<dbReference type="InterPro" id="IPR017895">
    <property type="entry name" value="HTH_IS408/IS1162_type"/>
</dbReference>
<reference evidence="4 5" key="1">
    <citation type="submission" date="2015-09" db="EMBL/GenBank/DDBJ databases">
        <authorList>
            <consortium name="Pathogen Informatics"/>
        </authorList>
    </citation>
    <scope>NUCLEOTIDE SEQUENCE [LARGE SCALE GENOMIC DNA]</scope>
    <source>
        <strain evidence="4 5">2789STDY5834863</strain>
    </source>
</reference>
<evidence type="ECO:0000313" key="5">
    <source>
        <dbReference type="Proteomes" id="UP000095431"/>
    </source>
</evidence>
<dbReference type="AlphaFoldDB" id="A0A174F7F2"/>